<evidence type="ECO:0000313" key="2">
    <source>
        <dbReference type="EMBL" id="MBD2193930.1"/>
    </source>
</evidence>
<evidence type="ECO:0000256" key="1">
    <source>
        <dbReference type="SAM" id="SignalP"/>
    </source>
</evidence>
<proteinExistence type="predicted"/>
<dbReference type="NCBIfam" id="TIGR02595">
    <property type="entry name" value="PEP_CTERM"/>
    <property type="match status" value="1"/>
</dbReference>
<dbReference type="Proteomes" id="UP000658514">
    <property type="component" value="Unassembled WGS sequence"/>
</dbReference>
<keyword evidence="1" id="KW-0732">Signal</keyword>
<gene>
    <name evidence="2" type="ORF">H6G24_00280</name>
</gene>
<dbReference type="EMBL" id="JACJQH010000001">
    <property type="protein sequence ID" value="MBD2193930.1"/>
    <property type="molecule type" value="Genomic_DNA"/>
</dbReference>
<organism evidence="2 3">
    <name type="scientific">Calothrix parietina FACHB-288</name>
    <dbReference type="NCBI Taxonomy" id="2692896"/>
    <lineage>
        <taxon>Bacteria</taxon>
        <taxon>Bacillati</taxon>
        <taxon>Cyanobacteriota</taxon>
        <taxon>Cyanophyceae</taxon>
        <taxon>Nostocales</taxon>
        <taxon>Calotrichaceae</taxon>
        <taxon>Calothrix</taxon>
    </lineage>
</organism>
<reference evidence="2 3" key="1">
    <citation type="journal article" date="2020" name="ISME J.">
        <title>Comparative genomics reveals insights into cyanobacterial evolution and habitat adaptation.</title>
        <authorList>
            <person name="Chen M.Y."/>
            <person name="Teng W.K."/>
            <person name="Zhao L."/>
            <person name="Hu C.X."/>
            <person name="Zhou Y.K."/>
            <person name="Han B.P."/>
            <person name="Song L.R."/>
            <person name="Shu W.S."/>
        </authorList>
    </citation>
    <scope>NUCLEOTIDE SEQUENCE [LARGE SCALE GENOMIC DNA]</scope>
    <source>
        <strain evidence="2 3">FACHB-288</strain>
    </source>
</reference>
<dbReference type="NCBIfam" id="TIGR04155">
    <property type="entry name" value="cyano_PEP"/>
    <property type="match status" value="1"/>
</dbReference>
<accession>A0ABR8A394</accession>
<sequence length="214" mass="22468">MNFKTISIGIAVTCSAFAVGSTFGVSPAQAAFLNIVGTSDFLNGGQKSPTTDTIFFKNSKVESFGGALFSGLTLNSQVNVSSVKLTNPTNITTLGSRTIADYTGTSSNPFITFTSDPALSFKINNPFEATRTRNSARNTTRAGFDFLGAFYKNGKYVSTGVLTANEISGKPGSYSMTINVPEPLTILGSVTALGMGVALKKKQVQNLAKKKVTA</sequence>
<protein>
    <submittedName>
        <fullName evidence="2">PEP-CTERM sorting domain-containing protein</fullName>
    </submittedName>
</protein>
<keyword evidence="3" id="KW-1185">Reference proteome</keyword>
<name>A0ABR8A394_9CYAN</name>
<feature type="chain" id="PRO_5045361210" evidence="1">
    <location>
        <begin position="31"/>
        <end position="214"/>
    </location>
</feature>
<evidence type="ECO:0000313" key="3">
    <source>
        <dbReference type="Proteomes" id="UP000658514"/>
    </source>
</evidence>
<dbReference type="InterPro" id="IPR026374">
    <property type="entry name" value="Cyano_PEP"/>
</dbReference>
<dbReference type="RefSeq" id="WP_190538307.1">
    <property type="nucleotide sequence ID" value="NZ_CAWPNO010000001.1"/>
</dbReference>
<dbReference type="InterPro" id="IPR013424">
    <property type="entry name" value="Ice-binding_C"/>
</dbReference>
<comment type="caution">
    <text evidence="2">The sequence shown here is derived from an EMBL/GenBank/DDBJ whole genome shotgun (WGS) entry which is preliminary data.</text>
</comment>
<feature type="signal peptide" evidence="1">
    <location>
        <begin position="1"/>
        <end position="30"/>
    </location>
</feature>